<dbReference type="AlphaFoldDB" id="A0A7W8A5F5"/>
<accession>A0A7W8A5F5</accession>
<evidence type="ECO:0000313" key="2">
    <source>
        <dbReference type="EMBL" id="MBB5079354.1"/>
    </source>
</evidence>
<evidence type="ECO:0000313" key="3">
    <source>
        <dbReference type="Proteomes" id="UP000568380"/>
    </source>
</evidence>
<reference evidence="2 3" key="1">
    <citation type="submission" date="2020-08" db="EMBL/GenBank/DDBJ databases">
        <title>Genomic Encyclopedia of Type Strains, Phase IV (KMG-IV): sequencing the most valuable type-strain genomes for metagenomic binning, comparative biology and taxonomic classification.</title>
        <authorList>
            <person name="Goeker M."/>
        </authorList>
    </citation>
    <scope>NUCLEOTIDE SEQUENCE [LARGE SCALE GENOMIC DNA]</scope>
    <source>
        <strain evidence="2 3">DSM 45385</strain>
    </source>
</reference>
<comment type="caution">
    <text evidence="2">The sequence shown here is derived from an EMBL/GenBank/DDBJ whole genome shotgun (WGS) entry which is preliminary data.</text>
</comment>
<feature type="signal peptide" evidence="1">
    <location>
        <begin position="1"/>
        <end position="28"/>
    </location>
</feature>
<protein>
    <submittedName>
        <fullName evidence="2">Uncharacterized protein</fullName>
    </submittedName>
</protein>
<evidence type="ECO:0000256" key="1">
    <source>
        <dbReference type="SAM" id="SignalP"/>
    </source>
</evidence>
<name>A0A7W8A5F5_9ACTN</name>
<feature type="chain" id="PRO_5031021440" evidence="1">
    <location>
        <begin position="29"/>
        <end position="112"/>
    </location>
</feature>
<dbReference type="EMBL" id="JACHIN010000006">
    <property type="protein sequence ID" value="MBB5079354.1"/>
    <property type="molecule type" value="Genomic_DNA"/>
</dbReference>
<keyword evidence="3" id="KW-1185">Reference proteome</keyword>
<dbReference type="Proteomes" id="UP000568380">
    <property type="component" value="Unassembled WGS sequence"/>
</dbReference>
<dbReference type="RefSeq" id="WP_184964900.1">
    <property type="nucleotide sequence ID" value="NZ_JACHIN010000006.1"/>
</dbReference>
<organism evidence="2 3">
    <name type="scientific">Nonomuraea endophytica</name>
    <dbReference type="NCBI Taxonomy" id="714136"/>
    <lineage>
        <taxon>Bacteria</taxon>
        <taxon>Bacillati</taxon>
        <taxon>Actinomycetota</taxon>
        <taxon>Actinomycetes</taxon>
        <taxon>Streptosporangiales</taxon>
        <taxon>Streptosporangiaceae</taxon>
        <taxon>Nonomuraea</taxon>
    </lineage>
</organism>
<gene>
    <name evidence="2" type="ORF">HNR40_004840</name>
</gene>
<keyword evidence="1" id="KW-0732">Signal</keyword>
<sequence length="112" mass="11768">MLRRLAVLASTVLLALGVLGLSTAPAQARATAVVEDVFSPLTLGGYCAAQVNPTSGIGFYNGWLNCYRFGTPGLVFTGAGNPGQACVYFHPTWSFISYSQGVGQALLCRYSV</sequence>
<proteinExistence type="predicted"/>